<keyword evidence="7 10" id="KW-1133">Transmembrane helix</keyword>
<dbReference type="InterPro" id="IPR001841">
    <property type="entry name" value="Znf_RING"/>
</dbReference>
<feature type="transmembrane region" description="Helical" evidence="10">
    <location>
        <begin position="91"/>
        <end position="114"/>
    </location>
</feature>
<evidence type="ECO:0000256" key="9">
    <source>
        <dbReference type="PROSITE-ProRule" id="PRU00175"/>
    </source>
</evidence>
<dbReference type="Proteomes" id="UP000001058">
    <property type="component" value="Unassembled WGS sequence"/>
</dbReference>
<keyword evidence="8 10" id="KW-0472">Membrane</keyword>
<sequence>MSLQGVEMNLRDPLASYRAQYNRSLLLFGQLTRRAQAVAAAAAPHVDTAMGLDPETASTVSASAERHRLISDNAGVSFQVFVEWLADLMPFLLLLSWVFILEHAGVLLLILFLAGGTFHANADIRRLIALRREALVRTCISQALTVMLFTAASVLATLPDTRLLRALTLRSTQTASAVDTLLLVLLADSVLRFGSLAPKLMVVAWFRSRGPGGSGAAAGADGGSGGSSSHLSGARRQRQQARVLTAVERAVALYRTVLPGPVCRYGYLLHGGGFPPVLASLFCGFYVVLKASYVFAQTRLFALALKTATRRGALYGTYMGRVDGGEEGGFSACPVCQDPVNTPVRLDCGHIFCEECILEWLERDRTCPMCRAQVF</sequence>
<dbReference type="SMART" id="SM00184">
    <property type="entry name" value="RING"/>
    <property type="match status" value="1"/>
</dbReference>
<keyword evidence="2 10" id="KW-0812">Transmembrane</keyword>
<keyword evidence="5" id="KW-0833">Ubl conjugation pathway</keyword>
<dbReference type="InParanoid" id="D8UFH6"/>
<evidence type="ECO:0000256" key="5">
    <source>
        <dbReference type="ARBA" id="ARBA00022786"/>
    </source>
</evidence>
<comment type="subcellular location">
    <subcellularLocation>
        <location evidence="1">Membrane</location>
        <topology evidence="1">Multi-pass membrane protein</topology>
    </subcellularLocation>
</comment>
<dbReference type="FunCoup" id="D8UFH6">
    <property type="interactions" value="1277"/>
</dbReference>
<dbReference type="CDD" id="cd16532">
    <property type="entry name" value="RING-HC_RNFT1-like"/>
    <property type="match status" value="1"/>
</dbReference>
<dbReference type="eggNOG" id="KOG0802">
    <property type="taxonomic scope" value="Eukaryota"/>
</dbReference>
<accession>D8UFH6</accession>
<dbReference type="PROSITE" id="PS50089">
    <property type="entry name" value="ZF_RING_2"/>
    <property type="match status" value="1"/>
</dbReference>
<dbReference type="EMBL" id="GL378394">
    <property type="protein sequence ID" value="EFJ41460.1"/>
    <property type="molecule type" value="Genomic_DNA"/>
</dbReference>
<evidence type="ECO:0000313" key="13">
    <source>
        <dbReference type="Proteomes" id="UP000001058"/>
    </source>
</evidence>
<evidence type="ECO:0000256" key="8">
    <source>
        <dbReference type="ARBA" id="ARBA00023136"/>
    </source>
</evidence>
<evidence type="ECO:0000256" key="2">
    <source>
        <dbReference type="ARBA" id="ARBA00022692"/>
    </source>
</evidence>
<dbReference type="PANTHER" id="PTHR15860">
    <property type="entry name" value="UNCHARACTERIZED RING FINGER-CONTAINING PROTEIN"/>
    <property type="match status" value="1"/>
</dbReference>
<reference evidence="12 13" key="1">
    <citation type="journal article" date="2010" name="Science">
        <title>Genomic analysis of organismal complexity in the multicellular green alga Volvox carteri.</title>
        <authorList>
            <person name="Prochnik S.E."/>
            <person name="Umen J."/>
            <person name="Nedelcu A.M."/>
            <person name="Hallmann A."/>
            <person name="Miller S.M."/>
            <person name="Nishii I."/>
            <person name="Ferris P."/>
            <person name="Kuo A."/>
            <person name="Mitros T."/>
            <person name="Fritz-Laylin L.K."/>
            <person name="Hellsten U."/>
            <person name="Chapman J."/>
            <person name="Simakov O."/>
            <person name="Rensing S.A."/>
            <person name="Terry A."/>
            <person name="Pangilinan J."/>
            <person name="Kapitonov V."/>
            <person name="Jurka J."/>
            <person name="Salamov A."/>
            <person name="Shapiro H."/>
            <person name="Schmutz J."/>
            <person name="Grimwood J."/>
            <person name="Lindquist E."/>
            <person name="Lucas S."/>
            <person name="Grigoriev I.V."/>
            <person name="Schmitt R."/>
            <person name="Kirk D."/>
            <person name="Rokhsar D.S."/>
        </authorList>
    </citation>
    <scope>NUCLEOTIDE SEQUENCE [LARGE SCALE GENOMIC DNA]</scope>
    <source>
        <strain evidence="13">f. Nagariensis / Eve</strain>
    </source>
</reference>
<evidence type="ECO:0000313" key="12">
    <source>
        <dbReference type="EMBL" id="EFJ41460.1"/>
    </source>
</evidence>
<name>D8UFH6_VOLCA</name>
<dbReference type="RefSeq" id="XP_002957405.1">
    <property type="nucleotide sequence ID" value="XM_002957359.1"/>
</dbReference>
<proteinExistence type="predicted"/>
<gene>
    <name evidence="12" type="ORF">VOLCADRAFT_98495</name>
</gene>
<dbReference type="GO" id="GO:0008270">
    <property type="term" value="F:zinc ion binding"/>
    <property type="evidence" value="ECO:0007669"/>
    <property type="project" value="UniProtKB-KW"/>
</dbReference>
<protein>
    <recommendedName>
        <fullName evidence="11">RING-type domain-containing protein</fullName>
    </recommendedName>
</protein>
<keyword evidence="4 9" id="KW-0863">Zinc-finger</keyword>
<dbReference type="SUPFAM" id="SSF57850">
    <property type="entry name" value="RING/U-box"/>
    <property type="match status" value="1"/>
</dbReference>
<keyword evidence="13" id="KW-1185">Reference proteome</keyword>
<organism evidence="13">
    <name type="scientific">Volvox carteri f. nagariensis</name>
    <dbReference type="NCBI Taxonomy" id="3068"/>
    <lineage>
        <taxon>Eukaryota</taxon>
        <taxon>Viridiplantae</taxon>
        <taxon>Chlorophyta</taxon>
        <taxon>core chlorophytes</taxon>
        <taxon>Chlorophyceae</taxon>
        <taxon>CS clade</taxon>
        <taxon>Chlamydomonadales</taxon>
        <taxon>Volvocaceae</taxon>
        <taxon>Volvox</taxon>
    </lineage>
</organism>
<keyword evidence="6" id="KW-0862">Zinc</keyword>
<dbReference type="Gene3D" id="3.30.40.10">
    <property type="entry name" value="Zinc/RING finger domain, C3HC4 (zinc finger)"/>
    <property type="match status" value="1"/>
</dbReference>
<dbReference type="Pfam" id="PF13639">
    <property type="entry name" value="zf-RING_2"/>
    <property type="match status" value="1"/>
</dbReference>
<keyword evidence="3" id="KW-0479">Metal-binding</keyword>
<evidence type="ECO:0000256" key="3">
    <source>
        <dbReference type="ARBA" id="ARBA00022723"/>
    </source>
</evidence>
<evidence type="ECO:0000256" key="1">
    <source>
        <dbReference type="ARBA" id="ARBA00004141"/>
    </source>
</evidence>
<dbReference type="GO" id="GO:0061630">
    <property type="term" value="F:ubiquitin protein ligase activity"/>
    <property type="evidence" value="ECO:0007669"/>
    <property type="project" value="InterPro"/>
</dbReference>
<evidence type="ECO:0000256" key="10">
    <source>
        <dbReference type="SAM" id="Phobius"/>
    </source>
</evidence>
<dbReference type="InterPro" id="IPR017907">
    <property type="entry name" value="Znf_RING_CS"/>
</dbReference>
<dbReference type="AlphaFoldDB" id="D8UFH6"/>
<evidence type="ECO:0000256" key="6">
    <source>
        <dbReference type="ARBA" id="ARBA00022833"/>
    </source>
</evidence>
<dbReference type="InterPro" id="IPR013083">
    <property type="entry name" value="Znf_RING/FYVE/PHD"/>
</dbReference>
<evidence type="ECO:0000256" key="4">
    <source>
        <dbReference type="ARBA" id="ARBA00022771"/>
    </source>
</evidence>
<feature type="transmembrane region" description="Helical" evidence="10">
    <location>
        <begin position="277"/>
        <end position="296"/>
    </location>
</feature>
<dbReference type="GeneID" id="9626899"/>
<feature type="transmembrane region" description="Helical" evidence="10">
    <location>
        <begin position="135"/>
        <end position="158"/>
    </location>
</feature>
<evidence type="ECO:0000256" key="7">
    <source>
        <dbReference type="ARBA" id="ARBA00022989"/>
    </source>
</evidence>
<evidence type="ECO:0000259" key="11">
    <source>
        <dbReference type="PROSITE" id="PS50089"/>
    </source>
</evidence>
<dbReference type="GO" id="GO:0016020">
    <property type="term" value="C:membrane"/>
    <property type="evidence" value="ECO:0007669"/>
    <property type="project" value="UniProtKB-SubCell"/>
</dbReference>
<dbReference type="GO" id="GO:1904294">
    <property type="term" value="P:positive regulation of ERAD pathway"/>
    <property type="evidence" value="ECO:0007669"/>
    <property type="project" value="InterPro"/>
</dbReference>
<dbReference type="PANTHER" id="PTHR15860:SF0">
    <property type="entry name" value="LP20373P"/>
    <property type="match status" value="1"/>
</dbReference>
<feature type="domain" description="RING-type" evidence="11">
    <location>
        <begin position="333"/>
        <end position="371"/>
    </location>
</feature>
<dbReference type="OrthoDB" id="9049620at2759"/>
<dbReference type="PROSITE" id="PS00518">
    <property type="entry name" value="ZF_RING_1"/>
    <property type="match status" value="1"/>
</dbReference>
<dbReference type="InterPro" id="IPR044235">
    <property type="entry name" value="RNFT1/2"/>
</dbReference>
<dbReference type="KEGG" id="vcn:VOLCADRAFT_98495"/>